<evidence type="ECO:0000256" key="2">
    <source>
        <dbReference type="ARBA" id="ARBA00017703"/>
    </source>
</evidence>
<dbReference type="OrthoDB" id="5243879at2"/>
<dbReference type="Pfam" id="PF06144">
    <property type="entry name" value="DNA_pol3_delta"/>
    <property type="match status" value="1"/>
</dbReference>
<organism evidence="11 12">
    <name type="scientific">Slackia faecicanis</name>
    <dbReference type="NCBI Taxonomy" id="255723"/>
    <lineage>
        <taxon>Bacteria</taxon>
        <taxon>Bacillati</taxon>
        <taxon>Actinomycetota</taxon>
        <taxon>Coriobacteriia</taxon>
        <taxon>Eggerthellales</taxon>
        <taxon>Eggerthellaceae</taxon>
        <taxon>Slackia</taxon>
    </lineage>
</organism>
<accession>A0A3N0AHQ4</accession>
<dbReference type="SUPFAM" id="SSF48019">
    <property type="entry name" value="post-AAA+ oligomerization domain-like"/>
    <property type="match status" value="1"/>
</dbReference>
<dbReference type="Pfam" id="PF21694">
    <property type="entry name" value="DNA_pol3_delta_C"/>
    <property type="match status" value="1"/>
</dbReference>
<comment type="catalytic activity">
    <reaction evidence="8">
        <text>DNA(n) + a 2'-deoxyribonucleoside 5'-triphosphate = DNA(n+1) + diphosphate</text>
        <dbReference type="Rhea" id="RHEA:22508"/>
        <dbReference type="Rhea" id="RHEA-COMP:17339"/>
        <dbReference type="Rhea" id="RHEA-COMP:17340"/>
        <dbReference type="ChEBI" id="CHEBI:33019"/>
        <dbReference type="ChEBI" id="CHEBI:61560"/>
        <dbReference type="ChEBI" id="CHEBI:173112"/>
        <dbReference type="EC" id="2.7.7.7"/>
    </reaction>
</comment>
<evidence type="ECO:0000259" key="9">
    <source>
        <dbReference type="Pfam" id="PF06144"/>
    </source>
</evidence>
<evidence type="ECO:0000256" key="6">
    <source>
        <dbReference type="ARBA" id="ARBA00022932"/>
    </source>
</evidence>
<dbReference type="NCBIfam" id="TIGR01128">
    <property type="entry name" value="holA"/>
    <property type="match status" value="1"/>
</dbReference>
<dbReference type="Gene3D" id="1.20.272.10">
    <property type="match status" value="1"/>
</dbReference>
<dbReference type="GO" id="GO:0003677">
    <property type="term" value="F:DNA binding"/>
    <property type="evidence" value="ECO:0007669"/>
    <property type="project" value="InterPro"/>
</dbReference>
<sequence length="323" mass="34890">MAGKDALLSAYLINGEDELKRETVLKRLRARIAKLGDIDFNCDSFDGETASGVDIVSACNTMPFASDVRLVVVSAADALKKADADAVTAYLASPSPTTVLCLVARKLAKNTRLYKAVAAVGPRAVIDCAPVKKYELARNVRAMAVTHGITMDDAAAQRLVDLVGENTVRIDAELKKLAVAHGEDGRPLGPADVDAMVARTAEAKPWEFTDAFAARDIATCVRLLPKMESTSSYALIGMCTTRIRELICAHALAARGESGAKPLAAHLKVPEWRVKNHGSWARRWKASELRRALSSARDCEQAMKTGADPDAAFLEWMLATLRR</sequence>
<dbReference type="AlphaFoldDB" id="A0A3N0AHQ4"/>
<evidence type="ECO:0000256" key="1">
    <source>
        <dbReference type="ARBA" id="ARBA00012417"/>
    </source>
</evidence>
<dbReference type="SUPFAM" id="SSF52540">
    <property type="entry name" value="P-loop containing nucleoside triphosphate hydrolases"/>
    <property type="match status" value="1"/>
</dbReference>
<protein>
    <recommendedName>
        <fullName evidence="2">DNA polymerase III subunit delta</fullName>
        <ecNumber evidence="1">2.7.7.7</ecNumber>
    </recommendedName>
</protein>
<feature type="domain" description="DNA polymerase III delta N-terminal" evidence="9">
    <location>
        <begin position="11"/>
        <end position="117"/>
    </location>
</feature>
<dbReference type="Gene3D" id="3.40.50.300">
    <property type="entry name" value="P-loop containing nucleotide triphosphate hydrolases"/>
    <property type="match status" value="1"/>
</dbReference>
<evidence type="ECO:0000256" key="3">
    <source>
        <dbReference type="ARBA" id="ARBA00022679"/>
    </source>
</evidence>
<comment type="similarity">
    <text evidence="7">Belongs to the DNA polymerase HolA subunit family.</text>
</comment>
<dbReference type="Gene3D" id="1.10.8.60">
    <property type="match status" value="1"/>
</dbReference>
<name>A0A3N0AHQ4_9ACTN</name>
<evidence type="ECO:0000256" key="4">
    <source>
        <dbReference type="ARBA" id="ARBA00022695"/>
    </source>
</evidence>
<dbReference type="InterPro" id="IPR010372">
    <property type="entry name" value="DNA_pol3_delta_N"/>
</dbReference>
<evidence type="ECO:0000256" key="7">
    <source>
        <dbReference type="ARBA" id="ARBA00034754"/>
    </source>
</evidence>
<dbReference type="GO" id="GO:0003887">
    <property type="term" value="F:DNA-directed DNA polymerase activity"/>
    <property type="evidence" value="ECO:0007669"/>
    <property type="project" value="UniProtKB-KW"/>
</dbReference>
<dbReference type="EMBL" id="QICB01000001">
    <property type="protein sequence ID" value="RNL21360.1"/>
    <property type="molecule type" value="Genomic_DNA"/>
</dbReference>
<dbReference type="RefSeq" id="WP_123197202.1">
    <property type="nucleotide sequence ID" value="NZ_QICB01000001.1"/>
</dbReference>
<dbReference type="InterPro" id="IPR048466">
    <property type="entry name" value="DNA_pol3_delta-like_C"/>
</dbReference>
<evidence type="ECO:0000313" key="11">
    <source>
        <dbReference type="EMBL" id="RNL21360.1"/>
    </source>
</evidence>
<dbReference type="Proteomes" id="UP000267368">
    <property type="component" value="Unassembled WGS sequence"/>
</dbReference>
<evidence type="ECO:0000256" key="5">
    <source>
        <dbReference type="ARBA" id="ARBA00022705"/>
    </source>
</evidence>
<reference evidence="12" key="1">
    <citation type="submission" date="2018-05" db="EMBL/GenBank/DDBJ databases">
        <title>Genome Sequencing of selected type strains of the family Eggerthellaceae.</title>
        <authorList>
            <person name="Danylec N."/>
            <person name="Stoll D.A."/>
            <person name="Doetsch A."/>
            <person name="Huch M."/>
        </authorList>
    </citation>
    <scope>NUCLEOTIDE SEQUENCE [LARGE SCALE GENOMIC DNA]</scope>
    <source>
        <strain evidence="12">DSM 17537</strain>
    </source>
</reference>
<dbReference type="InterPro" id="IPR005790">
    <property type="entry name" value="DNA_polIII_delta"/>
</dbReference>
<dbReference type="GO" id="GO:0006261">
    <property type="term" value="P:DNA-templated DNA replication"/>
    <property type="evidence" value="ECO:0007669"/>
    <property type="project" value="TreeGrafter"/>
</dbReference>
<proteinExistence type="inferred from homology"/>
<feature type="domain" description="DNA polymerase III delta subunit-like C-terminal" evidence="10">
    <location>
        <begin position="206"/>
        <end position="319"/>
    </location>
</feature>
<gene>
    <name evidence="11" type="primary">holA</name>
    <name evidence="11" type="ORF">DMP07_00455</name>
</gene>
<keyword evidence="6" id="KW-0239">DNA-directed DNA polymerase</keyword>
<evidence type="ECO:0000313" key="12">
    <source>
        <dbReference type="Proteomes" id="UP000267368"/>
    </source>
</evidence>
<evidence type="ECO:0000259" key="10">
    <source>
        <dbReference type="Pfam" id="PF21694"/>
    </source>
</evidence>
<dbReference type="PANTHER" id="PTHR34388">
    <property type="entry name" value="DNA POLYMERASE III SUBUNIT DELTA"/>
    <property type="match status" value="1"/>
</dbReference>
<dbReference type="InterPro" id="IPR008921">
    <property type="entry name" value="DNA_pol3_clamp-load_cplx_C"/>
</dbReference>
<keyword evidence="5" id="KW-0235">DNA replication</keyword>
<evidence type="ECO:0000256" key="8">
    <source>
        <dbReference type="ARBA" id="ARBA00049244"/>
    </source>
</evidence>
<dbReference type="InterPro" id="IPR027417">
    <property type="entry name" value="P-loop_NTPase"/>
</dbReference>
<keyword evidence="3" id="KW-0808">Transferase</keyword>
<dbReference type="PANTHER" id="PTHR34388:SF1">
    <property type="entry name" value="DNA POLYMERASE III SUBUNIT DELTA"/>
    <property type="match status" value="1"/>
</dbReference>
<comment type="caution">
    <text evidence="11">The sequence shown here is derived from an EMBL/GenBank/DDBJ whole genome shotgun (WGS) entry which is preliminary data.</text>
</comment>
<keyword evidence="12" id="KW-1185">Reference proteome</keyword>
<dbReference type="EC" id="2.7.7.7" evidence="1"/>
<dbReference type="GO" id="GO:0009360">
    <property type="term" value="C:DNA polymerase III complex"/>
    <property type="evidence" value="ECO:0007669"/>
    <property type="project" value="InterPro"/>
</dbReference>
<keyword evidence="4" id="KW-0548">Nucleotidyltransferase</keyword>